<reference evidence="1" key="1">
    <citation type="submission" date="2022-01" db="EMBL/GenBank/DDBJ databases">
        <title>Comparative genomics reveals a dynamic genome evolution in the ectomycorrhizal milk-cap (Lactarius) mushrooms.</title>
        <authorList>
            <consortium name="DOE Joint Genome Institute"/>
            <person name="Lebreton A."/>
            <person name="Tang N."/>
            <person name="Kuo A."/>
            <person name="LaButti K."/>
            <person name="Drula E."/>
            <person name="Barry K."/>
            <person name="Clum A."/>
            <person name="Lipzen A."/>
            <person name="Mousain D."/>
            <person name="Ng V."/>
            <person name="Wang R."/>
            <person name="Wang X."/>
            <person name="Dai Y."/>
            <person name="Henrissat B."/>
            <person name="Grigoriev I.V."/>
            <person name="Guerin-Laguette A."/>
            <person name="Yu F."/>
            <person name="Martin F.M."/>
        </authorList>
    </citation>
    <scope>NUCLEOTIDE SEQUENCE</scope>
    <source>
        <strain evidence="1">QP</strain>
    </source>
</reference>
<proteinExistence type="predicted"/>
<gene>
    <name evidence="1" type="ORF">EDB92DRAFT_426644</name>
</gene>
<organism evidence="1 2">
    <name type="scientific">Lactarius akahatsu</name>
    <dbReference type="NCBI Taxonomy" id="416441"/>
    <lineage>
        <taxon>Eukaryota</taxon>
        <taxon>Fungi</taxon>
        <taxon>Dikarya</taxon>
        <taxon>Basidiomycota</taxon>
        <taxon>Agaricomycotina</taxon>
        <taxon>Agaricomycetes</taxon>
        <taxon>Russulales</taxon>
        <taxon>Russulaceae</taxon>
        <taxon>Lactarius</taxon>
    </lineage>
</organism>
<dbReference type="Proteomes" id="UP001201163">
    <property type="component" value="Unassembled WGS sequence"/>
</dbReference>
<dbReference type="AlphaFoldDB" id="A0AAD4L859"/>
<evidence type="ECO:0000313" key="2">
    <source>
        <dbReference type="Proteomes" id="UP001201163"/>
    </source>
</evidence>
<sequence>MAAAAGSQHGNADINIGFRPGDNRYLEAHEYSGFESGGSQSLQTIWDFISYRTDVNRSVSERLHAIWICVSISDAIDGGLGEDVKAILGMKKVPVLIVFTKFDVLVSRVQFDIAHGDIQTHEHPGVRAHAMYENLCGSLFNRDPKDAPAVIFSEKRAYRDLIGELTSTTHAIVKADSHNITGGPTSSQVRQRPPITPTLLAWSIAQRVNHDIIIQASIEIGRSRYWRGLGSSQDFTDQALDSCVNVIHKDIVDVWNFNDKERYLLSRDFTARMSHLVGDLARSPAISPDLYLNGTTIPMAQWMNGSYQNEDIRCIMAYIVDLTVILHGLFMSSRSVSATKAQSAMKDYAERGSRGRIHDDIRSFVTEIPSTYQTYQEKDTITEKIIDLIKQNCVLPTSN</sequence>
<evidence type="ECO:0000313" key="1">
    <source>
        <dbReference type="EMBL" id="KAH8979092.1"/>
    </source>
</evidence>
<comment type="caution">
    <text evidence="1">The sequence shown here is derived from an EMBL/GenBank/DDBJ whole genome shotgun (WGS) entry which is preliminary data.</text>
</comment>
<keyword evidence="2" id="KW-1185">Reference proteome</keyword>
<protein>
    <submittedName>
        <fullName evidence="1">Uncharacterized protein</fullName>
    </submittedName>
</protein>
<accession>A0AAD4L859</accession>
<dbReference type="EMBL" id="JAKELL010000185">
    <property type="protein sequence ID" value="KAH8979092.1"/>
    <property type="molecule type" value="Genomic_DNA"/>
</dbReference>
<name>A0AAD4L859_9AGAM</name>